<dbReference type="AlphaFoldDB" id="A0A1A8QGL6"/>
<organism evidence="1">
    <name type="scientific">Nothobranchius pienaari</name>
    <dbReference type="NCBI Taxonomy" id="704102"/>
    <lineage>
        <taxon>Eukaryota</taxon>
        <taxon>Metazoa</taxon>
        <taxon>Chordata</taxon>
        <taxon>Craniata</taxon>
        <taxon>Vertebrata</taxon>
        <taxon>Euteleostomi</taxon>
        <taxon>Actinopterygii</taxon>
        <taxon>Neopterygii</taxon>
        <taxon>Teleostei</taxon>
        <taxon>Neoteleostei</taxon>
        <taxon>Acanthomorphata</taxon>
        <taxon>Ovalentaria</taxon>
        <taxon>Atherinomorphae</taxon>
        <taxon>Cyprinodontiformes</taxon>
        <taxon>Nothobranchiidae</taxon>
        <taxon>Nothobranchius</taxon>
    </lineage>
</organism>
<proteinExistence type="predicted"/>
<accession>A0A1A8QGL6</accession>
<feature type="non-terminal residue" evidence="1">
    <location>
        <position position="1"/>
    </location>
</feature>
<sequence>QQSKQCVETWFVALLHKVETEHKWELGFIYSEDHTGKGLSDSLIGDRAGHNHTLQLRAVYSQANETQRGIEITRPQKQEWLCSLRSHYTAYYKAYSLENHNRCSACLIWYWVFVSVGRLIYGAGHRPICDRQWPAVIN</sequence>
<name>A0A1A8QGL6_9TELE</name>
<dbReference type="EMBL" id="HAEG01012406">
    <property type="protein sequence ID" value="SBR92279.1"/>
    <property type="molecule type" value="Transcribed_RNA"/>
</dbReference>
<gene>
    <name evidence="1" type="primary">Nfu_g_1_026078</name>
</gene>
<protein>
    <submittedName>
        <fullName evidence="1">Uncharacterized protein</fullName>
    </submittedName>
</protein>
<reference evidence="1" key="1">
    <citation type="submission" date="2016-05" db="EMBL/GenBank/DDBJ databases">
        <authorList>
            <person name="Lavstsen T."/>
            <person name="Jespersen J.S."/>
        </authorList>
    </citation>
    <scope>NUCLEOTIDE SEQUENCE</scope>
    <source>
        <tissue evidence="1">Brain</tissue>
    </source>
</reference>
<evidence type="ECO:0000313" key="1">
    <source>
        <dbReference type="EMBL" id="SBR92279.1"/>
    </source>
</evidence>
<reference evidence="1" key="2">
    <citation type="submission" date="2016-06" db="EMBL/GenBank/DDBJ databases">
        <title>The genome of a short-lived fish provides insights into sex chromosome evolution and the genetic control of aging.</title>
        <authorList>
            <person name="Reichwald K."/>
            <person name="Felder M."/>
            <person name="Petzold A."/>
            <person name="Koch P."/>
            <person name="Groth M."/>
            <person name="Platzer M."/>
        </authorList>
    </citation>
    <scope>NUCLEOTIDE SEQUENCE</scope>
    <source>
        <tissue evidence="1">Brain</tissue>
    </source>
</reference>
<feature type="non-terminal residue" evidence="1">
    <location>
        <position position="138"/>
    </location>
</feature>